<keyword evidence="3" id="KW-1133">Transmembrane helix</keyword>
<dbReference type="Gene3D" id="3.40.50.300">
    <property type="entry name" value="P-loop containing nucleotide triphosphate hydrolases"/>
    <property type="match status" value="1"/>
</dbReference>
<keyword evidence="3" id="KW-0812">Transmembrane</keyword>
<feature type="transmembrane region" description="Helical" evidence="3">
    <location>
        <begin position="18"/>
        <end position="37"/>
    </location>
</feature>
<proteinExistence type="predicted"/>
<evidence type="ECO:0000259" key="4">
    <source>
        <dbReference type="Pfam" id="PF00685"/>
    </source>
</evidence>
<dbReference type="SUPFAM" id="SSF52540">
    <property type="entry name" value="P-loop containing nucleoside triphosphate hydrolases"/>
    <property type="match status" value="1"/>
</dbReference>
<accession>A0AAV4IG28</accession>
<evidence type="ECO:0000313" key="5">
    <source>
        <dbReference type="EMBL" id="GFS09034.1"/>
    </source>
</evidence>
<protein>
    <submittedName>
        <fullName evidence="5">Sulfotransferase</fullName>
    </submittedName>
</protein>
<keyword evidence="3" id="KW-0472">Membrane</keyword>
<keyword evidence="1" id="KW-0808">Transferase</keyword>
<dbReference type="InterPro" id="IPR037359">
    <property type="entry name" value="NST/OST"/>
</dbReference>
<keyword evidence="6" id="KW-1185">Reference proteome</keyword>
<dbReference type="Proteomes" id="UP000762676">
    <property type="component" value="Unassembled WGS sequence"/>
</dbReference>
<reference evidence="5 6" key="1">
    <citation type="journal article" date="2021" name="Elife">
        <title>Chloroplast acquisition without the gene transfer in kleptoplastic sea slugs, Plakobranchus ocellatus.</title>
        <authorList>
            <person name="Maeda T."/>
            <person name="Takahashi S."/>
            <person name="Yoshida T."/>
            <person name="Shimamura S."/>
            <person name="Takaki Y."/>
            <person name="Nagai Y."/>
            <person name="Toyoda A."/>
            <person name="Suzuki Y."/>
            <person name="Arimoto A."/>
            <person name="Ishii H."/>
            <person name="Satoh N."/>
            <person name="Nishiyama T."/>
            <person name="Hasebe M."/>
            <person name="Maruyama T."/>
            <person name="Minagawa J."/>
            <person name="Obokata J."/>
            <person name="Shigenobu S."/>
        </authorList>
    </citation>
    <scope>NUCLEOTIDE SEQUENCE [LARGE SCALE GENOMIC DNA]</scope>
</reference>
<sequence>MATVSVSTVMSSLSSIKMIVFALMLSFVLAVLIHMTIRDFHAVTMEAENWSPGYGKSLPKVHLLPKSGNPGKGVQLGLRKPLGRRQRLPSCLIIGLANSGVRKLREIINVHPGVVAANREVKFFTENSQRTQTWYRQQMPLSLPSQITVEATQDYIFSPAAMTRIFRFSANLKLIAVVQDPVHRLILTYIRRTENQPEPKQTLKEWCEYTHNPPKVLRLINYEAPIREVYKHYPPKNLLVLSKEDVEVNPQKTLEVIEDFLDLKPGLTSDDFVNNSHTGGTCFDRYGPNYPLIKDKLTPGVVLDTATGCVVGAGEMPTSPGVQADKDFFQKVVGVVQKSNIRFFRLIRKTFDWTTNFKLAS</sequence>
<name>A0AAV4IG28_9GAST</name>
<gene>
    <name evidence="5" type="ORF">ElyMa_001288400</name>
</gene>
<dbReference type="Pfam" id="PF00685">
    <property type="entry name" value="Sulfotransfer_1"/>
    <property type="match status" value="1"/>
</dbReference>
<evidence type="ECO:0000256" key="3">
    <source>
        <dbReference type="SAM" id="Phobius"/>
    </source>
</evidence>
<dbReference type="AlphaFoldDB" id="A0AAV4IG28"/>
<dbReference type="InterPro" id="IPR027417">
    <property type="entry name" value="P-loop_NTPase"/>
</dbReference>
<evidence type="ECO:0000256" key="2">
    <source>
        <dbReference type="ARBA" id="ARBA00023180"/>
    </source>
</evidence>
<keyword evidence="2" id="KW-0325">Glycoprotein</keyword>
<dbReference type="PANTHER" id="PTHR10605:SF72">
    <property type="entry name" value="HEPARAN SULFATE 3-O SULFOTRANSFERASE-B, ISOFORM A"/>
    <property type="match status" value="1"/>
</dbReference>
<dbReference type="PANTHER" id="PTHR10605">
    <property type="entry name" value="HEPARAN SULFATE SULFOTRANSFERASE"/>
    <property type="match status" value="1"/>
</dbReference>
<comment type="caution">
    <text evidence="5">The sequence shown here is derived from an EMBL/GenBank/DDBJ whole genome shotgun (WGS) entry which is preliminary data.</text>
</comment>
<evidence type="ECO:0000313" key="6">
    <source>
        <dbReference type="Proteomes" id="UP000762676"/>
    </source>
</evidence>
<dbReference type="GO" id="GO:0008467">
    <property type="term" value="F:[heparan sulfate]-glucosamine 3-sulfotransferase activity"/>
    <property type="evidence" value="ECO:0007669"/>
    <property type="project" value="TreeGrafter"/>
</dbReference>
<dbReference type="EMBL" id="BMAT01002554">
    <property type="protein sequence ID" value="GFS09034.1"/>
    <property type="molecule type" value="Genomic_DNA"/>
</dbReference>
<organism evidence="5 6">
    <name type="scientific">Elysia marginata</name>
    <dbReference type="NCBI Taxonomy" id="1093978"/>
    <lineage>
        <taxon>Eukaryota</taxon>
        <taxon>Metazoa</taxon>
        <taxon>Spiralia</taxon>
        <taxon>Lophotrochozoa</taxon>
        <taxon>Mollusca</taxon>
        <taxon>Gastropoda</taxon>
        <taxon>Heterobranchia</taxon>
        <taxon>Euthyneura</taxon>
        <taxon>Panpulmonata</taxon>
        <taxon>Sacoglossa</taxon>
        <taxon>Placobranchoidea</taxon>
        <taxon>Plakobranchidae</taxon>
        <taxon>Elysia</taxon>
    </lineage>
</organism>
<dbReference type="InterPro" id="IPR000863">
    <property type="entry name" value="Sulfotransferase_dom"/>
</dbReference>
<feature type="domain" description="Sulfotransferase" evidence="4">
    <location>
        <begin position="90"/>
        <end position="264"/>
    </location>
</feature>
<evidence type="ECO:0000256" key="1">
    <source>
        <dbReference type="ARBA" id="ARBA00022679"/>
    </source>
</evidence>